<dbReference type="PANTHER" id="PTHR11851:SF49">
    <property type="entry name" value="MITOCHONDRIAL-PROCESSING PEPTIDASE SUBUNIT ALPHA"/>
    <property type="match status" value="1"/>
</dbReference>
<feature type="domain" description="Peptidase M16 N-terminal" evidence="5">
    <location>
        <begin position="43"/>
        <end position="186"/>
    </location>
</feature>
<dbReference type="GO" id="GO:0004222">
    <property type="term" value="F:metalloendopeptidase activity"/>
    <property type="evidence" value="ECO:0007669"/>
    <property type="project" value="InterPro"/>
</dbReference>
<evidence type="ECO:0000256" key="2">
    <source>
        <dbReference type="ARBA" id="ARBA00007261"/>
    </source>
</evidence>
<evidence type="ECO:0000313" key="8">
    <source>
        <dbReference type="Proteomes" id="UP000500806"/>
    </source>
</evidence>
<reference evidence="7 8" key="1">
    <citation type="submission" date="2018-04" db="EMBL/GenBank/DDBJ databases">
        <title>Polynucleobacter sp. LimPoW16 genome.</title>
        <authorList>
            <person name="Hahn M.W."/>
        </authorList>
    </citation>
    <scope>NUCLEOTIDE SEQUENCE [LARGE SCALE GENOMIC DNA]</scope>
    <source>
        <strain evidence="7 8">LimPoW16</strain>
    </source>
</reference>
<dbReference type="InterPro" id="IPR011765">
    <property type="entry name" value="Pept_M16_N"/>
</dbReference>
<dbReference type="PANTHER" id="PTHR11851">
    <property type="entry name" value="METALLOPROTEASE"/>
    <property type="match status" value="1"/>
</dbReference>
<organism evidence="7 8">
    <name type="scientific">Polynucleobacter antarcticus</name>
    <dbReference type="NCBI Taxonomy" id="1743162"/>
    <lineage>
        <taxon>Bacteria</taxon>
        <taxon>Pseudomonadati</taxon>
        <taxon>Pseudomonadota</taxon>
        <taxon>Betaproteobacteria</taxon>
        <taxon>Burkholderiales</taxon>
        <taxon>Burkholderiaceae</taxon>
        <taxon>Polynucleobacter</taxon>
    </lineage>
</organism>
<comment type="cofactor">
    <cofactor evidence="1">
        <name>Zn(2+)</name>
        <dbReference type="ChEBI" id="CHEBI:29105"/>
    </cofactor>
</comment>
<protein>
    <submittedName>
        <fullName evidence="7">Peptidase M16</fullName>
    </submittedName>
</protein>
<keyword evidence="4" id="KW-0732">Signal</keyword>
<dbReference type="GO" id="GO:0006508">
    <property type="term" value="P:proteolysis"/>
    <property type="evidence" value="ECO:0007669"/>
    <property type="project" value="InterPro"/>
</dbReference>
<evidence type="ECO:0000256" key="3">
    <source>
        <dbReference type="RuleBase" id="RU004447"/>
    </source>
</evidence>
<dbReference type="Pfam" id="PF05193">
    <property type="entry name" value="Peptidase_M16_C"/>
    <property type="match status" value="1"/>
</dbReference>
<dbReference type="InterPro" id="IPR001431">
    <property type="entry name" value="Pept_M16_Zn_BS"/>
</dbReference>
<dbReference type="KEGG" id="pani:DCO16_10365"/>
<dbReference type="Proteomes" id="UP000500806">
    <property type="component" value="Chromosome"/>
</dbReference>
<dbReference type="GO" id="GO:0046872">
    <property type="term" value="F:metal ion binding"/>
    <property type="evidence" value="ECO:0007669"/>
    <property type="project" value="InterPro"/>
</dbReference>
<dbReference type="SUPFAM" id="SSF63411">
    <property type="entry name" value="LuxS/MPP-like metallohydrolase"/>
    <property type="match status" value="2"/>
</dbReference>
<accession>A0A6M9Q4H0</accession>
<feature type="domain" description="Peptidase M16 C-terminal" evidence="6">
    <location>
        <begin position="195"/>
        <end position="375"/>
    </location>
</feature>
<dbReference type="EMBL" id="CP028941">
    <property type="protein sequence ID" value="QKM63403.1"/>
    <property type="molecule type" value="Genomic_DNA"/>
</dbReference>
<keyword evidence="8" id="KW-1185">Reference proteome</keyword>
<sequence length="457" mass="51602">MRSTLLRFSFFFLMCSPFAWATPGNNPSNTHEYQLANGLKLIVRQDNRAPTVAHMVWYRAGSIDEVNGRTGVAHVLEHMMFKGTDKVKSGEFSRMVAAVGGRENAFTSRDYTAYFQQVEKSKLDEVMKLEADRMSNLNFDDAEFLKEIQVVMEERRLRTEDNPNGLLYESLMATAYMSSPYRYPVIGWMNDLENMQASDARDWYRSWYAPNNATVVITGDVDPQKILQAVEKYYGVASAKTLPVRKPQLEPIQKGIKRVQVKAPAENAQLAMAWKVPKLEPGKLDNPEPYALELLAAVLDGYDNARLNRALVKEQRVVNDVGVGYDMISRGPELFLINVTMAKGKTVEQAESSIRKALNEIAKNGILDSELKRIKVRILSDQIYKRDSIFGQAMEIGSTEMAGFSWRDIDVMLQKMETISPAQVQAVAKKYLVDDGLTIGVLDPQQRKSSEMKKGVQ</sequence>
<feature type="chain" id="PRO_5026885107" evidence="4">
    <location>
        <begin position="22"/>
        <end position="457"/>
    </location>
</feature>
<evidence type="ECO:0000259" key="5">
    <source>
        <dbReference type="Pfam" id="PF00675"/>
    </source>
</evidence>
<evidence type="ECO:0000256" key="1">
    <source>
        <dbReference type="ARBA" id="ARBA00001947"/>
    </source>
</evidence>
<evidence type="ECO:0000259" key="6">
    <source>
        <dbReference type="Pfam" id="PF05193"/>
    </source>
</evidence>
<comment type="similarity">
    <text evidence="2 3">Belongs to the peptidase M16 family.</text>
</comment>
<proteinExistence type="inferred from homology"/>
<evidence type="ECO:0000256" key="4">
    <source>
        <dbReference type="SAM" id="SignalP"/>
    </source>
</evidence>
<dbReference type="InterPro" id="IPR050361">
    <property type="entry name" value="MPP/UQCRC_Complex"/>
</dbReference>
<dbReference type="PROSITE" id="PS00143">
    <property type="entry name" value="INSULINASE"/>
    <property type="match status" value="1"/>
</dbReference>
<dbReference type="InterPro" id="IPR011249">
    <property type="entry name" value="Metalloenz_LuxS/M16"/>
</dbReference>
<name>A0A6M9Q4H0_9BURK</name>
<dbReference type="RefSeq" id="WP_173943570.1">
    <property type="nucleotide sequence ID" value="NZ_CBCSCD010000002.1"/>
</dbReference>
<dbReference type="Gene3D" id="3.30.830.10">
    <property type="entry name" value="Metalloenzyme, LuxS/M16 peptidase-like"/>
    <property type="match status" value="2"/>
</dbReference>
<evidence type="ECO:0000313" key="7">
    <source>
        <dbReference type="EMBL" id="QKM63403.1"/>
    </source>
</evidence>
<dbReference type="InterPro" id="IPR007863">
    <property type="entry name" value="Peptidase_M16_C"/>
</dbReference>
<feature type="signal peptide" evidence="4">
    <location>
        <begin position="1"/>
        <end position="21"/>
    </location>
</feature>
<dbReference type="AlphaFoldDB" id="A0A6M9Q4H0"/>
<dbReference type="Pfam" id="PF00675">
    <property type="entry name" value="Peptidase_M16"/>
    <property type="match status" value="1"/>
</dbReference>
<gene>
    <name evidence="7" type="ORF">DCO16_10365</name>
</gene>